<comment type="subcellular location">
    <subcellularLocation>
        <location evidence="1">Membrane</location>
        <topology evidence="1">Single-pass membrane protein</topology>
    </subcellularLocation>
</comment>
<sequence>MFDVGAPELLLIAIVALLVVGPKDLPRLLRTVGNWMGKARATARHFRTGVDAMIREAEMEEMQKQWEAQNAAIMKAHPATPEPPTPAADAPVEDAPPAETAPDTGKPQA</sequence>
<dbReference type="NCBIfam" id="TIGR01410">
    <property type="entry name" value="tatB"/>
    <property type="match status" value="1"/>
</dbReference>
<keyword evidence="3" id="KW-1003">Cell membrane</keyword>
<dbReference type="Proteomes" id="UP001597124">
    <property type="component" value="Unassembled WGS sequence"/>
</dbReference>
<keyword evidence="5" id="KW-0653">Protein transport</keyword>
<evidence type="ECO:0000256" key="1">
    <source>
        <dbReference type="ARBA" id="ARBA00004167"/>
    </source>
</evidence>
<proteinExistence type="predicted"/>
<comment type="caution">
    <text evidence="10">The sequence shown here is derived from an EMBL/GenBank/DDBJ whole genome shotgun (WGS) entry which is preliminary data.</text>
</comment>
<reference evidence="11" key="1">
    <citation type="journal article" date="2019" name="Int. J. Syst. Evol. Microbiol.">
        <title>The Global Catalogue of Microorganisms (GCM) 10K type strain sequencing project: providing services to taxonomists for standard genome sequencing and annotation.</title>
        <authorList>
            <consortium name="The Broad Institute Genomics Platform"/>
            <consortium name="The Broad Institute Genome Sequencing Center for Infectious Disease"/>
            <person name="Wu L."/>
            <person name="Ma J."/>
        </authorList>
    </citation>
    <scope>NUCLEOTIDE SEQUENCE [LARGE SCALE GENOMIC DNA]</scope>
    <source>
        <strain evidence="11">CCUG 52537</strain>
    </source>
</reference>
<keyword evidence="2" id="KW-0813">Transport</keyword>
<evidence type="ECO:0000256" key="5">
    <source>
        <dbReference type="ARBA" id="ARBA00022927"/>
    </source>
</evidence>
<accession>A0ABW3C014</accession>
<dbReference type="Gene3D" id="1.20.5.3310">
    <property type="match status" value="1"/>
</dbReference>
<keyword evidence="6" id="KW-1133">Transmembrane helix</keyword>
<evidence type="ECO:0000256" key="4">
    <source>
        <dbReference type="ARBA" id="ARBA00022692"/>
    </source>
</evidence>
<protein>
    <submittedName>
        <fullName evidence="10">Sec-independent protein translocase protein TatB</fullName>
    </submittedName>
</protein>
<evidence type="ECO:0000313" key="11">
    <source>
        <dbReference type="Proteomes" id="UP001597124"/>
    </source>
</evidence>
<gene>
    <name evidence="10" type="primary">tatB</name>
    <name evidence="10" type="ORF">ACFQ00_04680</name>
</gene>
<dbReference type="PRINTS" id="PR01506">
    <property type="entry name" value="TATBPROTEIN"/>
</dbReference>
<keyword evidence="4" id="KW-0812">Transmembrane</keyword>
<evidence type="ECO:0000256" key="2">
    <source>
        <dbReference type="ARBA" id="ARBA00022448"/>
    </source>
</evidence>
<name>A0ABW3C014_SPHXN</name>
<dbReference type="InterPro" id="IPR018448">
    <property type="entry name" value="TatB"/>
</dbReference>
<evidence type="ECO:0000256" key="6">
    <source>
        <dbReference type="ARBA" id="ARBA00022989"/>
    </source>
</evidence>
<keyword evidence="7" id="KW-0811">Translocation</keyword>
<keyword evidence="11" id="KW-1185">Reference proteome</keyword>
<dbReference type="PANTHER" id="PTHR33162:SF1">
    <property type="entry name" value="SEC-INDEPENDENT PROTEIN TRANSLOCASE PROTEIN TATA, CHLOROPLASTIC"/>
    <property type="match status" value="1"/>
</dbReference>
<dbReference type="Pfam" id="PF02416">
    <property type="entry name" value="TatA_B_E"/>
    <property type="match status" value="1"/>
</dbReference>
<evidence type="ECO:0000256" key="7">
    <source>
        <dbReference type="ARBA" id="ARBA00023010"/>
    </source>
</evidence>
<organism evidence="10 11">
    <name type="scientific">Sphingosinicella xenopeptidilytica</name>
    <dbReference type="NCBI Taxonomy" id="364098"/>
    <lineage>
        <taxon>Bacteria</taxon>
        <taxon>Pseudomonadati</taxon>
        <taxon>Pseudomonadota</taxon>
        <taxon>Alphaproteobacteria</taxon>
        <taxon>Sphingomonadales</taxon>
        <taxon>Sphingosinicellaceae</taxon>
        <taxon>Sphingosinicella</taxon>
    </lineage>
</organism>
<evidence type="ECO:0000256" key="3">
    <source>
        <dbReference type="ARBA" id="ARBA00022475"/>
    </source>
</evidence>
<dbReference type="PANTHER" id="PTHR33162">
    <property type="entry name" value="SEC-INDEPENDENT PROTEIN TRANSLOCASE PROTEIN TATA, CHLOROPLASTIC"/>
    <property type="match status" value="1"/>
</dbReference>
<dbReference type="EMBL" id="JBHTIK010000002">
    <property type="protein sequence ID" value="MFD0847610.1"/>
    <property type="molecule type" value="Genomic_DNA"/>
</dbReference>
<feature type="compositionally biased region" description="Low complexity" evidence="9">
    <location>
        <begin position="87"/>
        <end position="103"/>
    </location>
</feature>
<dbReference type="InterPro" id="IPR003369">
    <property type="entry name" value="TatA/B/E"/>
</dbReference>
<feature type="region of interest" description="Disordered" evidence="9">
    <location>
        <begin position="72"/>
        <end position="109"/>
    </location>
</feature>
<evidence type="ECO:0000256" key="9">
    <source>
        <dbReference type="SAM" id="MobiDB-lite"/>
    </source>
</evidence>
<keyword evidence="8" id="KW-0472">Membrane</keyword>
<dbReference type="RefSeq" id="WP_381486920.1">
    <property type="nucleotide sequence ID" value="NZ_JBHTIK010000002.1"/>
</dbReference>
<evidence type="ECO:0000313" key="10">
    <source>
        <dbReference type="EMBL" id="MFD0847610.1"/>
    </source>
</evidence>
<evidence type="ECO:0000256" key="8">
    <source>
        <dbReference type="ARBA" id="ARBA00023136"/>
    </source>
</evidence>